<dbReference type="PANTHER" id="PTHR47718">
    <property type="entry name" value="OS01G0519700 PROTEIN"/>
    <property type="match status" value="1"/>
</dbReference>
<dbReference type="Proteomes" id="UP000289738">
    <property type="component" value="Chromosome B03"/>
</dbReference>
<dbReference type="EMBL" id="SDMP01000013">
    <property type="protein sequence ID" value="RYR18582.1"/>
    <property type="molecule type" value="Genomic_DNA"/>
</dbReference>
<organism evidence="2 3">
    <name type="scientific">Arachis hypogaea</name>
    <name type="common">Peanut</name>
    <dbReference type="NCBI Taxonomy" id="3818"/>
    <lineage>
        <taxon>Eukaryota</taxon>
        <taxon>Viridiplantae</taxon>
        <taxon>Streptophyta</taxon>
        <taxon>Embryophyta</taxon>
        <taxon>Tracheophyta</taxon>
        <taxon>Spermatophyta</taxon>
        <taxon>Magnoliopsida</taxon>
        <taxon>eudicotyledons</taxon>
        <taxon>Gunneridae</taxon>
        <taxon>Pentapetalae</taxon>
        <taxon>rosids</taxon>
        <taxon>fabids</taxon>
        <taxon>Fabales</taxon>
        <taxon>Fabaceae</taxon>
        <taxon>Papilionoideae</taxon>
        <taxon>50 kb inversion clade</taxon>
        <taxon>dalbergioids sensu lato</taxon>
        <taxon>Dalbergieae</taxon>
        <taxon>Pterocarpus clade</taxon>
        <taxon>Arachis</taxon>
    </lineage>
</organism>
<evidence type="ECO:0000313" key="3">
    <source>
        <dbReference type="Proteomes" id="UP000289738"/>
    </source>
</evidence>
<keyword evidence="3" id="KW-1185">Reference proteome</keyword>
<sequence>MEVDIVEPLVCVTSGVSENLPYEQENLVGDVAGHGQQSNKVLQLSDISEVGSEEMEFGDESQFACFIWSAMLPDHGCLQKDEIPRVGMRFAQLEMANDFYVTYAKKIGFATKIRTTTYDKITKIPVNQAIQYGRIQFLLLGARQGYMSNMQDWVLFKVDLRHSHPCSARNAVHYHEYRKLSMHAKCMIENNDEAGIRPNKTFLTLANEAGGPSNLGFSEKDLRNYITARLRTSNMNADIREMMSYFMRMKEINPNFFYAVKASYEYYGDVVSVDSTYSTNRHGLPFVSFVGVNHHGRSTLLGCALLGNEEIASYEWVFSQWVKCVGTAPQRIITDQCKSICRAITHLNGAACGTNGVRCKQFPSLPQDDVPSEIFSTLPENLSREWARRLDCCSATRVLLRLGFVATAYDWMAASSDGGGCELDDASGLLATRRRCSLLRLRVCVRDEWMTCDSFERRWRASLMVDDALWLSGSLNLSFSQSWPYGGGRMEDGRESGCLCE</sequence>
<dbReference type="STRING" id="3818.A0A444ZX28"/>
<dbReference type="Pfam" id="PF10551">
    <property type="entry name" value="MULE"/>
    <property type="match status" value="1"/>
</dbReference>
<accession>A0A444ZX28</accession>
<evidence type="ECO:0000259" key="1">
    <source>
        <dbReference type="Pfam" id="PF10551"/>
    </source>
</evidence>
<name>A0A444ZX28_ARAHY</name>
<proteinExistence type="predicted"/>
<evidence type="ECO:0000313" key="2">
    <source>
        <dbReference type="EMBL" id="RYR18582.1"/>
    </source>
</evidence>
<feature type="domain" description="MULE transposase" evidence="1">
    <location>
        <begin position="270"/>
        <end position="345"/>
    </location>
</feature>
<protein>
    <recommendedName>
        <fullName evidence="1">MULE transposase domain-containing protein</fullName>
    </recommendedName>
</protein>
<gene>
    <name evidence="2" type="ORF">Ahy_B03g063209</name>
</gene>
<dbReference type="AlphaFoldDB" id="A0A444ZX28"/>
<reference evidence="2 3" key="1">
    <citation type="submission" date="2019-01" db="EMBL/GenBank/DDBJ databases">
        <title>Sequencing of cultivated peanut Arachis hypogaea provides insights into genome evolution and oil improvement.</title>
        <authorList>
            <person name="Chen X."/>
        </authorList>
    </citation>
    <scope>NUCLEOTIDE SEQUENCE [LARGE SCALE GENOMIC DNA]</scope>
    <source>
        <strain evidence="3">cv. Fuhuasheng</strain>
        <tissue evidence="2">Leaves</tissue>
    </source>
</reference>
<comment type="caution">
    <text evidence="2">The sequence shown here is derived from an EMBL/GenBank/DDBJ whole genome shotgun (WGS) entry which is preliminary data.</text>
</comment>
<dbReference type="InterPro" id="IPR018289">
    <property type="entry name" value="MULE_transposase_dom"/>
</dbReference>